<sequence>MNVTPTAFPGAENLNTVIGWVAYGGMMALLVFFIIGIVKAAQSRRQHAEERVEAPVWPLIGAALMGMAGTIFNFFM</sequence>
<dbReference type="EMBL" id="SPQC01000009">
    <property type="protein sequence ID" value="TFU23246.1"/>
    <property type="molecule type" value="Genomic_DNA"/>
</dbReference>
<dbReference type="AlphaFoldDB" id="A0A4Y9F7I4"/>
<keyword evidence="1" id="KW-1133">Transmembrane helix</keyword>
<feature type="transmembrane region" description="Helical" evidence="1">
    <location>
        <begin position="20"/>
        <end position="42"/>
    </location>
</feature>
<evidence type="ECO:0000256" key="1">
    <source>
        <dbReference type="SAM" id="Phobius"/>
    </source>
</evidence>
<dbReference type="RefSeq" id="WP_135011650.1">
    <property type="nucleotide sequence ID" value="NZ_JADGLK010000009.1"/>
</dbReference>
<accession>A0A4Y9F7I4</accession>
<comment type="caution">
    <text evidence="2">The sequence shown here is derived from an EMBL/GenBank/DDBJ whole genome shotgun (WGS) entry which is preliminary data.</text>
</comment>
<gene>
    <name evidence="2" type="ORF">E4U03_03735</name>
</gene>
<protein>
    <submittedName>
        <fullName evidence="2">Uncharacterized protein</fullName>
    </submittedName>
</protein>
<dbReference type="Proteomes" id="UP000297951">
    <property type="component" value="Unassembled WGS sequence"/>
</dbReference>
<reference evidence="2 3" key="1">
    <citation type="submission" date="2019-03" db="EMBL/GenBank/DDBJ databases">
        <title>Diversity of the mouse oral microbiome.</title>
        <authorList>
            <person name="Joseph S."/>
            <person name="Aduse-Opoku J."/>
            <person name="Curtis M."/>
            <person name="Wade W."/>
            <person name="Hashim A."/>
        </authorList>
    </citation>
    <scope>NUCLEOTIDE SEQUENCE [LARGE SCALE GENOMIC DNA]</scope>
    <source>
        <strain evidence="3">irhom_31</strain>
    </source>
</reference>
<keyword evidence="1" id="KW-0472">Membrane</keyword>
<proteinExistence type="predicted"/>
<evidence type="ECO:0000313" key="2">
    <source>
        <dbReference type="EMBL" id="TFU23246.1"/>
    </source>
</evidence>
<keyword evidence="1" id="KW-0812">Transmembrane</keyword>
<name>A0A4Y9F7I4_9MICC</name>
<evidence type="ECO:0000313" key="3">
    <source>
        <dbReference type="Proteomes" id="UP000297951"/>
    </source>
</evidence>
<feature type="transmembrane region" description="Helical" evidence="1">
    <location>
        <begin position="54"/>
        <end position="75"/>
    </location>
</feature>
<dbReference type="OrthoDB" id="4880542at2"/>
<organism evidence="2 3">
    <name type="scientific">Rothia nasimurium</name>
    <dbReference type="NCBI Taxonomy" id="85336"/>
    <lineage>
        <taxon>Bacteria</taxon>
        <taxon>Bacillati</taxon>
        <taxon>Actinomycetota</taxon>
        <taxon>Actinomycetes</taxon>
        <taxon>Micrococcales</taxon>
        <taxon>Micrococcaceae</taxon>
        <taxon>Rothia</taxon>
    </lineage>
</organism>